<evidence type="ECO:0000313" key="1">
    <source>
        <dbReference type="EMBL" id="AYD68686.1"/>
    </source>
</evidence>
<name>A0A386JBY4_CLODI</name>
<proteinExistence type="predicted"/>
<dbReference type="EMBL" id="MG973074">
    <property type="protein sequence ID" value="AYD68686.1"/>
    <property type="molecule type" value="Genomic_DNA"/>
</dbReference>
<sequence>MNKKNIELSQWSIEYPHEWEIVCGTRETGPQNNYKIMLLLEKAGFQELSYMISCRLNCLLNDENKIDIE</sequence>
<keyword evidence="1" id="KW-0614">Plasmid</keyword>
<geneLocation type="plasmid" evidence="1">
    <name>pHSJD-312</name>
</geneLocation>
<accession>A0A386JBY4</accession>
<protein>
    <submittedName>
        <fullName evidence="1">Uncharacterized protein</fullName>
    </submittedName>
</protein>
<organism evidence="1">
    <name type="scientific">Clostridioides difficile</name>
    <name type="common">Peptoclostridium difficile</name>
    <dbReference type="NCBI Taxonomy" id="1496"/>
    <lineage>
        <taxon>Bacteria</taxon>
        <taxon>Bacillati</taxon>
        <taxon>Bacillota</taxon>
        <taxon>Clostridia</taxon>
        <taxon>Peptostreptococcales</taxon>
        <taxon>Peptostreptococcaceae</taxon>
        <taxon>Clostridioides</taxon>
    </lineage>
</organism>
<dbReference type="AlphaFoldDB" id="A0A386JBY4"/>
<gene>
    <name evidence="1" type="ORF">pHSJD-312_00065</name>
</gene>
<reference evidence="1" key="1">
    <citation type="journal article" date="2018" name="Sci. Rep.">
        <title>Novel Clade C-I Clostridium difficile strains escape diagnostic tests, differ in pathogenicity potential and carry toxins on extrachromosomal elements.</title>
        <authorList>
            <person name="Ramirez-Vargas G."/>
            <person name="Lopez-Urena D."/>
            <person name="Badilla A."/>
            <person name="Orozco-Aguilar J."/>
            <person name="Murillo T."/>
            <person name="Rojas P."/>
            <person name="Riedel T."/>
            <person name="Overmann J."/>
            <person name="Gonzalez G."/>
            <person name="Chaves-Olarte E."/>
            <person name="Quesada-Gomez C."/>
            <person name="Rodriguez C."/>
        </authorList>
    </citation>
    <scope>NUCLEOTIDE SEQUENCE</scope>
    <source>
        <strain evidence="1">HSJD-312</strain>
        <plasmid evidence="1">pHSJD-312</plasmid>
    </source>
</reference>
<dbReference type="RefSeq" id="WP_021383397.1">
    <property type="nucleotide sequence ID" value="NZ_LJCL01000008.1"/>
</dbReference>